<keyword evidence="6 7" id="KW-0472">Membrane</keyword>
<feature type="transmembrane region" description="Helical" evidence="7">
    <location>
        <begin position="104"/>
        <end position="124"/>
    </location>
</feature>
<evidence type="ECO:0000256" key="2">
    <source>
        <dbReference type="ARBA" id="ARBA00022448"/>
    </source>
</evidence>
<dbReference type="GO" id="GO:0022857">
    <property type="term" value="F:transmembrane transporter activity"/>
    <property type="evidence" value="ECO:0007669"/>
    <property type="project" value="InterPro"/>
</dbReference>
<dbReference type="GO" id="GO:0006857">
    <property type="term" value="P:oligopeptide transport"/>
    <property type="evidence" value="ECO:0007669"/>
    <property type="project" value="InterPro"/>
</dbReference>
<dbReference type="SUPFAM" id="SSF103473">
    <property type="entry name" value="MFS general substrate transporter"/>
    <property type="match status" value="1"/>
</dbReference>
<keyword evidence="2" id="KW-0813">Transport</keyword>
<evidence type="ECO:0000256" key="4">
    <source>
        <dbReference type="ARBA" id="ARBA00022692"/>
    </source>
</evidence>
<dbReference type="Proteomes" id="UP000651057">
    <property type="component" value="Unassembled WGS sequence"/>
</dbReference>
<evidence type="ECO:0000256" key="5">
    <source>
        <dbReference type="ARBA" id="ARBA00022989"/>
    </source>
</evidence>
<keyword evidence="9" id="KW-1185">Reference proteome</keyword>
<keyword evidence="4 7" id="KW-0812">Transmembrane</keyword>
<proteinExistence type="predicted"/>
<dbReference type="PROSITE" id="PS01023">
    <property type="entry name" value="PTR2_2"/>
    <property type="match status" value="1"/>
</dbReference>
<comment type="subcellular location">
    <subcellularLocation>
        <location evidence="1">Cell membrane</location>
        <topology evidence="1">Multi-pass membrane protein</topology>
    </subcellularLocation>
</comment>
<accession>A0A936ZVB5</accession>
<feature type="transmembrane region" description="Helical" evidence="7">
    <location>
        <begin position="136"/>
        <end position="161"/>
    </location>
</feature>
<feature type="transmembrane region" description="Helical" evidence="7">
    <location>
        <begin position="21"/>
        <end position="39"/>
    </location>
</feature>
<dbReference type="GO" id="GO:0005886">
    <property type="term" value="C:plasma membrane"/>
    <property type="evidence" value="ECO:0007669"/>
    <property type="project" value="UniProtKB-SubCell"/>
</dbReference>
<dbReference type="EMBL" id="JAERQJ010000008">
    <property type="protein sequence ID" value="MBL0685353.1"/>
    <property type="molecule type" value="Genomic_DNA"/>
</dbReference>
<keyword evidence="5 7" id="KW-1133">Transmembrane helix</keyword>
<dbReference type="InterPro" id="IPR011701">
    <property type="entry name" value="MFS"/>
</dbReference>
<gene>
    <name evidence="8" type="ORF">JJQ60_17600</name>
</gene>
<feature type="transmembrane region" description="Helical" evidence="7">
    <location>
        <begin position="341"/>
        <end position="363"/>
    </location>
</feature>
<reference evidence="8" key="1">
    <citation type="submission" date="2021-01" db="EMBL/GenBank/DDBJ databases">
        <authorList>
            <person name="Zhong Y.L."/>
        </authorList>
    </citation>
    <scope>NUCLEOTIDE SEQUENCE</scope>
    <source>
        <strain evidence="8">KCTC 23302</strain>
    </source>
</reference>
<comment type="caution">
    <text evidence="8">The sequence shown here is derived from an EMBL/GenBank/DDBJ whole genome shotgun (WGS) entry which is preliminary data.</text>
</comment>
<dbReference type="InterPro" id="IPR036259">
    <property type="entry name" value="MFS_trans_sf"/>
</dbReference>
<feature type="transmembrane region" description="Helical" evidence="7">
    <location>
        <begin position="375"/>
        <end position="395"/>
    </location>
</feature>
<feature type="transmembrane region" description="Helical" evidence="7">
    <location>
        <begin position="167"/>
        <end position="187"/>
    </location>
</feature>
<evidence type="ECO:0000256" key="1">
    <source>
        <dbReference type="ARBA" id="ARBA00004651"/>
    </source>
</evidence>
<feature type="transmembrane region" description="Helical" evidence="7">
    <location>
        <begin position="208"/>
        <end position="225"/>
    </location>
</feature>
<evidence type="ECO:0000313" key="9">
    <source>
        <dbReference type="Proteomes" id="UP000651057"/>
    </source>
</evidence>
<dbReference type="AlphaFoldDB" id="A0A936ZVB5"/>
<sequence>MEKIINQAHDKYTFIYALSRLFERASYYGLRSLLVLYMVGESLKMPTEEALSIYGWLTASIVFSQILGALLGDLVIGNKKSIIIGGILQAIGAFSFCIPSTTGLYIGIVLVVLGGGLYTPNMISHFGKLYLNKTKLLDSGFIIFYLAINIGAFIGTILMGYFGEKLWWNYGFIVAGLLMLISIILLLTSKEIDNTQIIEKDIHISQKIIEVLTAFILVALFWAVYEISGMRFFDLEIKFREISTLNISKSLWSSLNSVFLIPISIIAIIVWSLFYNTQFIKLTIGFILGAISYGLLFFIPETPSEQHLILYLVSLLFLSISEIHIAPIIHSILTQYTNPKYLAIVISLVFIPTRFFSYIVGIFNDDLYDNPLFSIKLGIIIMSVTSIALITYVFINKKSSIVQHPSNS</sequence>
<dbReference type="PANTHER" id="PTHR23517:SF15">
    <property type="entry name" value="PROTON-DEPENDENT OLIGOPEPTIDE FAMILY TRANSPORT PROTEIN"/>
    <property type="match status" value="1"/>
</dbReference>
<evidence type="ECO:0000256" key="6">
    <source>
        <dbReference type="ARBA" id="ARBA00023136"/>
    </source>
</evidence>
<feature type="transmembrane region" description="Helical" evidence="7">
    <location>
        <begin position="82"/>
        <end position="98"/>
    </location>
</feature>
<dbReference type="InterPro" id="IPR018456">
    <property type="entry name" value="PTR2_symporter_CS"/>
</dbReference>
<evidence type="ECO:0000313" key="8">
    <source>
        <dbReference type="EMBL" id="MBL0685353.1"/>
    </source>
</evidence>
<protein>
    <submittedName>
        <fullName evidence="8">MFS transporter</fullName>
    </submittedName>
</protein>
<feature type="transmembrane region" description="Helical" evidence="7">
    <location>
        <begin position="282"/>
        <end position="302"/>
    </location>
</feature>
<evidence type="ECO:0000256" key="3">
    <source>
        <dbReference type="ARBA" id="ARBA00022475"/>
    </source>
</evidence>
<evidence type="ECO:0000256" key="7">
    <source>
        <dbReference type="SAM" id="Phobius"/>
    </source>
</evidence>
<name>A0A936ZVB5_9FLAO</name>
<feature type="transmembrane region" description="Helical" evidence="7">
    <location>
        <begin position="308"/>
        <end position="329"/>
    </location>
</feature>
<dbReference type="Pfam" id="PF07690">
    <property type="entry name" value="MFS_1"/>
    <property type="match status" value="1"/>
</dbReference>
<feature type="transmembrane region" description="Helical" evidence="7">
    <location>
        <begin position="255"/>
        <end position="275"/>
    </location>
</feature>
<keyword evidence="3" id="KW-1003">Cell membrane</keyword>
<dbReference type="RefSeq" id="WP_201923381.1">
    <property type="nucleotide sequence ID" value="NZ_BAABAX010000002.1"/>
</dbReference>
<feature type="transmembrane region" description="Helical" evidence="7">
    <location>
        <begin position="51"/>
        <end position="70"/>
    </location>
</feature>
<organism evidence="8 9">
    <name type="scientific">Aquimarina mytili</name>
    <dbReference type="NCBI Taxonomy" id="874423"/>
    <lineage>
        <taxon>Bacteria</taxon>
        <taxon>Pseudomonadati</taxon>
        <taxon>Bacteroidota</taxon>
        <taxon>Flavobacteriia</taxon>
        <taxon>Flavobacteriales</taxon>
        <taxon>Flavobacteriaceae</taxon>
        <taxon>Aquimarina</taxon>
    </lineage>
</organism>
<dbReference type="Gene3D" id="1.20.1250.20">
    <property type="entry name" value="MFS general substrate transporter like domains"/>
    <property type="match status" value="2"/>
</dbReference>
<dbReference type="PANTHER" id="PTHR23517">
    <property type="entry name" value="RESISTANCE PROTEIN MDTM, PUTATIVE-RELATED-RELATED"/>
    <property type="match status" value="1"/>
</dbReference>
<dbReference type="InterPro" id="IPR050171">
    <property type="entry name" value="MFS_Transporters"/>
</dbReference>